<comment type="caution">
    <text evidence="1">The sequence shown here is derived from an EMBL/GenBank/DDBJ whole genome shotgun (WGS) entry which is preliminary data.</text>
</comment>
<organism evidence="1 2">
    <name type="scientific">Tegillarca granosa</name>
    <name type="common">Malaysian cockle</name>
    <name type="synonym">Anadara granosa</name>
    <dbReference type="NCBI Taxonomy" id="220873"/>
    <lineage>
        <taxon>Eukaryota</taxon>
        <taxon>Metazoa</taxon>
        <taxon>Spiralia</taxon>
        <taxon>Lophotrochozoa</taxon>
        <taxon>Mollusca</taxon>
        <taxon>Bivalvia</taxon>
        <taxon>Autobranchia</taxon>
        <taxon>Pteriomorphia</taxon>
        <taxon>Arcoida</taxon>
        <taxon>Arcoidea</taxon>
        <taxon>Arcidae</taxon>
        <taxon>Tegillarca</taxon>
    </lineage>
</organism>
<protein>
    <submittedName>
        <fullName evidence="1">Uncharacterized protein</fullName>
    </submittedName>
</protein>
<accession>A0ABQ9FYA3</accession>
<evidence type="ECO:0000313" key="1">
    <source>
        <dbReference type="EMBL" id="KAJ8321220.1"/>
    </source>
</evidence>
<reference evidence="1 2" key="1">
    <citation type="submission" date="2022-12" db="EMBL/GenBank/DDBJ databases">
        <title>Chromosome-level genome of Tegillarca granosa.</title>
        <authorList>
            <person name="Kim J."/>
        </authorList>
    </citation>
    <scope>NUCLEOTIDE SEQUENCE [LARGE SCALE GENOMIC DNA]</scope>
    <source>
        <strain evidence="1">Teg-2019</strain>
        <tissue evidence="1">Adductor muscle</tissue>
    </source>
</reference>
<sequence>MDLQMEFFNREYKESVKDAAGQLTEATIARHSQMVSVGKALTFVYDQNVASRPSHTRSSGKVDRDKDIREMIELLHPDDLFSVKPGRCHNTFEI</sequence>
<dbReference type="EMBL" id="JARBDR010000124">
    <property type="protein sequence ID" value="KAJ8321220.1"/>
    <property type="molecule type" value="Genomic_DNA"/>
</dbReference>
<dbReference type="Proteomes" id="UP001217089">
    <property type="component" value="Unassembled WGS sequence"/>
</dbReference>
<gene>
    <name evidence="1" type="ORF">KUTeg_001232</name>
</gene>
<name>A0ABQ9FYA3_TEGGR</name>
<keyword evidence="2" id="KW-1185">Reference proteome</keyword>
<evidence type="ECO:0000313" key="2">
    <source>
        <dbReference type="Proteomes" id="UP001217089"/>
    </source>
</evidence>
<proteinExistence type="predicted"/>